<evidence type="ECO:0000313" key="3">
    <source>
        <dbReference type="Proteomes" id="UP000290572"/>
    </source>
</evidence>
<evidence type="ECO:0000313" key="2">
    <source>
        <dbReference type="EMBL" id="RXN31082.1"/>
    </source>
</evidence>
<sequence length="153" mass="16625">MKAPTASGGGAQSAALAGVNIGRHQSHWRSSESKCPGRPNAQPKSHVAGPDYGRRTDAHLLLLNLAYRRAPGVALGRLNTPAPSVTSRNEGQRRPRAPAFLQIPRYSIPFRSLARLEDGGMIKPPFFSSYSVITHTQRVFVSRLTNLTLNALM</sequence>
<dbReference type="EMBL" id="QBIY01011522">
    <property type="protein sequence ID" value="RXN31082.1"/>
    <property type="molecule type" value="Genomic_DNA"/>
</dbReference>
<proteinExistence type="predicted"/>
<evidence type="ECO:0000256" key="1">
    <source>
        <dbReference type="SAM" id="MobiDB-lite"/>
    </source>
</evidence>
<feature type="region of interest" description="Disordered" evidence="1">
    <location>
        <begin position="21"/>
        <end position="52"/>
    </location>
</feature>
<accession>A0A498NGU5</accession>
<dbReference type="AlphaFoldDB" id="A0A498NGU5"/>
<name>A0A498NGU5_LABRO</name>
<gene>
    <name evidence="2" type="ORF">ROHU_017318</name>
</gene>
<comment type="caution">
    <text evidence="2">The sequence shown here is derived from an EMBL/GenBank/DDBJ whole genome shotgun (WGS) entry which is preliminary data.</text>
</comment>
<reference evidence="2 3" key="1">
    <citation type="submission" date="2018-03" db="EMBL/GenBank/DDBJ databases">
        <title>Draft genome sequence of Rohu Carp (Labeo rohita).</title>
        <authorList>
            <person name="Das P."/>
            <person name="Kushwaha B."/>
            <person name="Joshi C.G."/>
            <person name="Kumar D."/>
            <person name="Nagpure N.S."/>
            <person name="Sahoo L."/>
            <person name="Das S.P."/>
            <person name="Bit A."/>
            <person name="Patnaik S."/>
            <person name="Meher P.K."/>
            <person name="Jayasankar P."/>
            <person name="Koringa P.G."/>
            <person name="Patel N.V."/>
            <person name="Hinsu A.T."/>
            <person name="Kumar R."/>
            <person name="Pandey M."/>
            <person name="Agarwal S."/>
            <person name="Srivastava S."/>
            <person name="Singh M."/>
            <person name="Iquebal M.A."/>
            <person name="Jaiswal S."/>
            <person name="Angadi U.B."/>
            <person name="Kumar N."/>
            <person name="Raza M."/>
            <person name="Shah T.M."/>
            <person name="Rai A."/>
            <person name="Jena J.K."/>
        </authorList>
    </citation>
    <scope>NUCLEOTIDE SEQUENCE [LARGE SCALE GENOMIC DNA]</scope>
    <source>
        <strain evidence="2">DASCIFA01</strain>
        <tissue evidence="2">Testis</tissue>
    </source>
</reference>
<organism evidence="2 3">
    <name type="scientific">Labeo rohita</name>
    <name type="common">Indian major carp</name>
    <name type="synonym">Cyprinus rohita</name>
    <dbReference type="NCBI Taxonomy" id="84645"/>
    <lineage>
        <taxon>Eukaryota</taxon>
        <taxon>Metazoa</taxon>
        <taxon>Chordata</taxon>
        <taxon>Craniata</taxon>
        <taxon>Vertebrata</taxon>
        <taxon>Euteleostomi</taxon>
        <taxon>Actinopterygii</taxon>
        <taxon>Neopterygii</taxon>
        <taxon>Teleostei</taxon>
        <taxon>Ostariophysi</taxon>
        <taxon>Cypriniformes</taxon>
        <taxon>Cyprinidae</taxon>
        <taxon>Labeoninae</taxon>
        <taxon>Labeonini</taxon>
        <taxon>Labeo</taxon>
    </lineage>
</organism>
<dbReference type="Proteomes" id="UP000290572">
    <property type="component" value="Unassembled WGS sequence"/>
</dbReference>
<keyword evidence="3" id="KW-1185">Reference proteome</keyword>
<protein>
    <submittedName>
        <fullName evidence="2">Uncharacterized protein</fullName>
    </submittedName>
</protein>